<evidence type="ECO:0000256" key="1">
    <source>
        <dbReference type="SAM" id="Phobius"/>
    </source>
</evidence>
<dbReference type="RefSeq" id="WP_349139995.1">
    <property type="nucleotide sequence ID" value="NZ_JBBMFT010000003.1"/>
</dbReference>
<feature type="transmembrane region" description="Helical" evidence="1">
    <location>
        <begin position="21"/>
        <end position="41"/>
    </location>
</feature>
<evidence type="ECO:0000313" key="3">
    <source>
        <dbReference type="Proteomes" id="UP001440599"/>
    </source>
</evidence>
<sequence>MEHRRSRHTPLREQVRQHPGVAVVYVILRFLVVVALIAQIFNRNFENVFLCVLTLFLFTLPSFIERTIHIDIPDTLEVIILLFIFAAEILGEIQAYYVQFPYWDTMLHTLNGFLCAAIGFSLLDILNRNERLAFQLSPVYLAIVAFCFSMTIGVLWEFFECTMDQLFLLDMQKDTIVHSIGSVMLDPTGGNTPVAIHNITDVIVVTADGTQHPLGLGGYLDIGILDTMMDLFVNFIGAVVFSVIGYFYVKNRGKGRFARRFIPKALPKQDSESSKS</sequence>
<keyword evidence="1" id="KW-0472">Membrane</keyword>
<dbReference type="InterPro" id="IPR014509">
    <property type="entry name" value="YjdF-like"/>
</dbReference>
<feature type="transmembrane region" description="Helical" evidence="1">
    <location>
        <begin position="76"/>
        <end position="97"/>
    </location>
</feature>
<keyword evidence="1" id="KW-1133">Transmembrane helix</keyword>
<keyword evidence="1" id="KW-0812">Transmembrane</keyword>
<dbReference type="Proteomes" id="UP001440599">
    <property type="component" value="Unassembled WGS sequence"/>
</dbReference>
<proteinExistence type="predicted"/>
<feature type="transmembrane region" description="Helical" evidence="1">
    <location>
        <begin position="47"/>
        <end position="64"/>
    </location>
</feature>
<feature type="transmembrane region" description="Helical" evidence="1">
    <location>
        <begin position="109"/>
        <end position="127"/>
    </location>
</feature>
<keyword evidence="3" id="KW-1185">Reference proteome</keyword>
<protein>
    <submittedName>
        <fullName evidence="2">Uncharacterized protein</fullName>
    </submittedName>
</protein>
<accession>A0ABV1EQB1</accession>
<name>A0ABV1EQB1_9FIRM</name>
<dbReference type="EMBL" id="JBBMFT010000003">
    <property type="protein sequence ID" value="MEQ2456087.1"/>
    <property type="molecule type" value="Genomic_DNA"/>
</dbReference>
<reference evidence="2 3" key="1">
    <citation type="submission" date="2024-03" db="EMBL/GenBank/DDBJ databases">
        <title>Human intestinal bacterial collection.</title>
        <authorList>
            <person name="Pauvert C."/>
            <person name="Hitch T.C.A."/>
            <person name="Clavel T."/>
        </authorList>
    </citation>
    <scope>NUCLEOTIDE SEQUENCE [LARGE SCALE GENOMIC DNA]</scope>
    <source>
        <strain evidence="2 3">CLA-AP-H34</strain>
    </source>
</reference>
<gene>
    <name evidence="2" type="ORF">WMO45_06085</name>
</gene>
<evidence type="ECO:0000313" key="2">
    <source>
        <dbReference type="EMBL" id="MEQ2456087.1"/>
    </source>
</evidence>
<dbReference type="Pfam" id="PF09997">
    <property type="entry name" value="DUF2238"/>
    <property type="match status" value="1"/>
</dbReference>
<feature type="transmembrane region" description="Helical" evidence="1">
    <location>
        <begin position="231"/>
        <end position="249"/>
    </location>
</feature>
<comment type="caution">
    <text evidence="2">The sequence shown here is derived from an EMBL/GenBank/DDBJ whole genome shotgun (WGS) entry which is preliminary data.</text>
</comment>
<organism evidence="2 3">
    <name type="scientific">Flavonifractor hominis</name>
    <dbReference type="NCBI Taxonomy" id="3133178"/>
    <lineage>
        <taxon>Bacteria</taxon>
        <taxon>Bacillati</taxon>
        <taxon>Bacillota</taxon>
        <taxon>Clostridia</taxon>
        <taxon>Eubacteriales</taxon>
        <taxon>Oscillospiraceae</taxon>
        <taxon>Flavonifractor</taxon>
    </lineage>
</organism>
<feature type="transmembrane region" description="Helical" evidence="1">
    <location>
        <begin position="139"/>
        <end position="159"/>
    </location>
</feature>